<comment type="pathway">
    <text evidence="1 11">Lipid metabolism; fatty acid biosynthesis.</text>
</comment>
<keyword evidence="16" id="KW-1185">Reference proteome</keyword>
<dbReference type="Pfam" id="PF00109">
    <property type="entry name" value="ketoacyl-synt"/>
    <property type="match status" value="1"/>
</dbReference>
<evidence type="ECO:0000256" key="11">
    <source>
        <dbReference type="PIRNR" id="PIRNR000447"/>
    </source>
</evidence>
<comment type="similarity">
    <text evidence="2 11 13">Belongs to the thiolase-like superfamily. Beta-ketoacyl-ACP synthases family.</text>
</comment>
<name>A0A1Q2MGZ6_9BACT</name>
<evidence type="ECO:0000256" key="2">
    <source>
        <dbReference type="ARBA" id="ARBA00008467"/>
    </source>
</evidence>
<dbReference type="InterPro" id="IPR016039">
    <property type="entry name" value="Thiolase-like"/>
</dbReference>
<evidence type="ECO:0000256" key="12">
    <source>
        <dbReference type="PIRSR" id="PIRSR000447-1"/>
    </source>
</evidence>
<feature type="domain" description="Ketosynthase family 3 (KS3)" evidence="14">
    <location>
        <begin position="3"/>
        <end position="413"/>
    </location>
</feature>
<reference evidence="16" key="1">
    <citation type="submission" date="2017-02" db="EMBL/GenBank/DDBJ databases">
        <title>Comparative genomics and description of representatives of a novel lineage of planctomycetes thriving in anoxic sediments.</title>
        <authorList>
            <person name="Spring S."/>
            <person name="Bunk B."/>
            <person name="Sproer C."/>
        </authorList>
    </citation>
    <scope>NUCLEOTIDE SEQUENCE [LARGE SCALE GENOMIC DNA]</scope>
    <source>
        <strain evidence="16">SM-Chi-D1</strain>
    </source>
</reference>
<dbReference type="KEGG" id="pbas:SMSP2_02187"/>
<dbReference type="OrthoDB" id="292158at2"/>
<gene>
    <name evidence="15" type="primary">fabF_3</name>
    <name evidence="15" type="ORF">SMSP2_02187</name>
</gene>
<dbReference type="InterPro" id="IPR014031">
    <property type="entry name" value="Ketoacyl_synth_C"/>
</dbReference>
<dbReference type="Proteomes" id="UP000188181">
    <property type="component" value="Chromosome"/>
</dbReference>
<accession>A0A1Q2MGZ6</accession>
<dbReference type="EMBL" id="CP019646">
    <property type="protein sequence ID" value="AQQ71808.1"/>
    <property type="molecule type" value="Genomic_DNA"/>
</dbReference>
<keyword evidence="7" id="KW-0276">Fatty acid metabolism</keyword>
<organism evidence="15 16">
    <name type="scientific">Limihaloglobus sulfuriphilus</name>
    <dbReference type="NCBI Taxonomy" id="1851148"/>
    <lineage>
        <taxon>Bacteria</taxon>
        <taxon>Pseudomonadati</taxon>
        <taxon>Planctomycetota</taxon>
        <taxon>Phycisphaerae</taxon>
        <taxon>Sedimentisphaerales</taxon>
        <taxon>Sedimentisphaeraceae</taxon>
        <taxon>Limihaloglobus</taxon>
    </lineage>
</organism>
<comment type="catalytic activity">
    <reaction evidence="11">
        <text>(9Z)-hexadecenoyl-[ACP] + malonyl-[ACP] + H(+) = 3-oxo-(11Z)-octadecenoyl-[ACP] + holo-[ACP] + CO2</text>
        <dbReference type="Rhea" id="RHEA:55040"/>
        <dbReference type="Rhea" id="RHEA-COMP:9623"/>
        <dbReference type="Rhea" id="RHEA-COMP:9685"/>
        <dbReference type="Rhea" id="RHEA-COMP:10800"/>
        <dbReference type="Rhea" id="RHEA-COMP:14074"/>
        <dbReference type="ChEBI" id="CHEBI:15378"/>
        <dbReference type="ChEBI" id="CHEBI:16526"/>
        <dbReference type="ChEBI" id="CHEBI:64479"/>
        <dbReference type="ChEBI" id="CHEBI:78449"/>
        <dbReference type="ChEBI" id="CHEBI:83989"/>
        <dbReference type="ChEBI" id="CHEBI:138538"/>
        <dbReference type="EC" id="2.3.1.179"/>
    </reaction>
</comment>
<sequence>MNKRRVVITGMGCVTALGETADTLYENVCSGKSGVSPIERFDTTDYPVRFGGEVKTFNPDDYINHREAKRLDPFSQYAVASAITAAKDSGIEFDEELALRSGVIIGTGIGGIIEIEAQHIRLLEKGPGKVSPFCVPKLMGNAASGNVSIQLGIKGPNMCVISACASAAHAMGESYNQIAFGRADVVVTGGSEAAVSPVGLASFCALRSLSTRNDDPEKASRPFDVERDGFVLSEGAGVLIFEEYEHAVKRGAKIYAEVLGYAATGDAHHITAPLPDGSGAARGMKLAMQDAQVNPDEIDYINAHGTSTELNDIAETMAIQSVFGDHAKKVALSSTKSCTGHLLGASAAVEMIITAKTIEKGIIPLTANTTEVDEKCGPDMNHVIGESRQQHINIAASNSLGFGGHNATLIIGRV</sequence>
<dbReference type="PANTHER" id="PTHR11712:SF336">
    <property type="entry name" value="3-OXOACYL-[ACYL-CARRIER-PROTEIN] SYNTHASE, MITOCHONDRIAL"/>
    <property type="match status" value="1"/>
</dbReference>
<evidence type="ECO:0000256" key="8">
    <source>
        <dbReference type="ARBA" id="ARBA00023098"/>
    </source>
</evidence>
<dbReference type="STRING" id="1851148.SMSP2_02187"/>
<dbReference type="InterPro" id="IPR017568">
    <property type="entry name" value="3-oxoacyl-ACP_synth-2"/>
</dbReference>
<dbReference type="AlphaFoldDB" id="A0A1Q2MGZ6"/>
<evidence type="ECO:0000313" key="15">
    <source>
        <dbReference type="EMBL" id="AQQ71808.1"/>
    </source>
</evidence>
<dbReference type="GO" id="GO:0004315">
    <property type="term" value="F:3-oxoacyl-[acyl-carrier-protein] synthase activity"/>
    <property type="evidence" value="ECO:0007669"/>
    <property type="project" value="UniProtKB-UniRule"/>
</dbReference>
<evidence type="ECO:0000256" key="3">
    <source>
        <dbReference type="ARBA" id="ARBA00012356"/>
    </source>
</evidence>
<comment type="function">
    <text evidence="11">Involved in the type II fatty acid elongation cycle. Catalyzes the elongation of a wide range of acyl-ACP by the addition of two carbons from malonyl-ACP to an acyl acceptor. Can efficiently catalyze the conversion of palmitoleoyl-ACP (cis-hexadec-9-enoyl-ACP) to cis-vaccenoyl-ACP (cis-octadec-11-enoyl-ACP), an essential step in the thermal regulation of fatty acid composition.</text>
</comment>
<dbReference type="Gene3D" id="3.40.47.10">
    <property type="match status" value="2"/>
</dbReference>
<protein>
    <recommendedName>
        <fullName evidence="4 11">3-oxoacyl-[acyl-carrier-protein] synthase 2</fullName>
        <ecNumber evidence="3 11">2.3.1.179</ecNumber>
    </recommendedName>
</protein>
<evidence type="ECO:0000256" key="9">
    <source>
        <dbReference type="ARBA" id="ARBA00023160"/>
    </source>
</evidence>
<keyword evidence="8" id="KW-0443">Lipid metabolism</keyword>
<keyword evidence="10 11" id="KW-0012">Acyltransferase</keyword>
<dbReference type="EC" id="2.3.1.179" evidence="3 11"/>
<evidence type="ECO:0000256" key="7">
    <source>
        <dbReference type="ARBA" id="ARBA00022832"/>
    </source>
</evidence>
<comment type="catalytic activity">
    <reaction evidence="11">
        <text>a fatty acyl-[ACP] + malonyl-[ACP] + H(+) = a 3-oxoacyl-[ACP] + holo-[ACP] + CO2</text>
        <dbReference type="Rhea" id="RHEA:22836"/>
        <dbReference type="Rhea" id="RHEA-COMP:9623"/>
        <dbReference type="Rhea" id="RHEA-COMP:9685"/>
        <dbReference type="Rhea" id="RHEA-COMP:9916"/>
        <dbReference type="Rhea" id="RHEA-COMP:14125"/>
        <dbReference type="ChEBI" id="CHEBI:15378"/>
        <dbReference type="ChEBI" id="CHEBI:16526"/>
        <dbReference type="ChEBI" id="CHEBI:64479"/>
        <dbReference type="ChEBI" id="CHEBI:78449"/>
        <dbReference type="ChEBI" id="CHEBI:78776"/>
        <dbReference type="ChEBI" id="CHEBI:138651"/>
    </reaction>
</comment>
<evidence type="ECO:0000256" key="6">
    <source>
        <dbReference type="ARBA" id="ARBA00022679"/>
    </source>
</evidence>
<dbReference type="SUPFAM" id="SSF53901">
    <property type="entry name" value="Thiolase-like"/>
    <property type="match status" value="2"/>
</dbReference>
<keyword evidence="9 11" id="KW-0275">Fatty acid biosynthesis</keyword>
<dbReference type="RefSeq" id="WP_146683946.1">
    <property type="nucleotide sequence ID" value="NZ_CP019646.1"/>
</dbReference>
<dbReference type="Pfam" id="PF02801">
    <property type="entry name" value="Ketoacyl-synt_C"/>
    <property type="match status" value="1"/>
</dbReference>
<dbReference type="PIRSF" id="PIRSF000447">
    <property type="entry name" value="KAS_II"/>
    <property type="match status" value="1"/>
</dbReference>
<dbReference type="GO" id="GO:0006633">
    <property type="term" value="P:fatty acid biosynthetic process"/>
    <property type="evidence" value="ECO:0007669"/>
    <property type="project" value="UniProtKB-UniRule"/>
</dbReference>
<evidence type="ECO:0000259" key="14">
    <source>
        <dbReference type="PROSITE" id="PS52004"/>
    </source>
</evidence>
<evidence type="ECO:0000256" key="5">
    <source>
        <dbReference type="ARBA" id="ARBA00022516"/>
    </source>
</evidence>
<evidence type="ECO:0000313" key="16">
    <source>
        <dbReference type="Proteomes" id="UP000188181"/>
    </source>
</evidence>
<dbReference type="InterPro" id="IPR018201">
    <property type="entry name" value="Ketoacyl_synth_AS"/>
</dbReference>
<feature type="active site" description="For beta-ketoacyl synthase activity" evidence="12">
    <location>
        <position position="164"/>
    </location>
</feature>
<dbReference type="InterPro" id="IPR014030">
    <property type="entry name" value="Ketoacyl_synth_N"/>
</dbReference>
<keyword evidence="6 11" id="KW-0808">Transferase</keyword>
<keyword evidence="5 11" id="KW-0444">Lipid biosynthesis</keyword>
<proteinExistence type="inferred from homology"/>
<dbReference type="PROSITE" id="PS52004">
    <property type="entry name" value="KS3_2"/>
    <property type="match status" value="1"/>
</dbReference>
<dbReference type="InterPro" id="IPR020841">
    <property type="entry name" value="PKS_Beta-ketoAc_synthase_dom"/>
</dbReference>
<dbReference type="FunFam" id="3.40.47.10:FF:000009">
    <property type="entry name" value="3-oxoacyl-[acyl-carrier-protein] synthase 2"/>
    <property type="match status" value="1"/>
</dbReference>
<dbReference type="NCBIfam" id="TIGR03150">
    <property type="entry name" value="fabF"/>
    <property type="match status" value="1"/>
</dbReference>
<dbReference type="InterPro" id="IPR000794">
    <property type="entry name" value="Beta-ketoacyl_synthase"/>
</dbReference>
<dbReference type="NCBIfam" id="NF005589">
    <property type="entry name" value="PRK07314.1"/>
    <property type="match status" value="1"/>
</dbReference>
<evidence type="ECO:0000256" key="1">
    <source>
        <dbReference type="ARBA" id="ARBA00005194"/>
    </source>
</evidence>
<dbReference type="CDD" id="cd00834">
    <property type="entry name" value="KAS_I_II"/>
    <property type="match status" value="1"/>
</dbReference>
<evidence type="ECO:0000256" key="13">
    <source>
        <dbReference type="RuleBase" id="RU003694"/>
    </source>
</evidence>
<dbReference type="PROSITE" id="PS00606">
    <property type="entry name" value="KS3_1"/>
    <property type="match status" value="1"/>
</dbReference>
<evidence type="ECO:0000256" key="10">
    <source>
        <dbReference type="ARBA" id="ARBA00023315"/>
    </source>
</evidence>
<dbReference type="SMART" id="SM00825">
    <property type="entry name" value="PKS_KS"/>
    <property type="match status" value="1"/>
</dbReference>
<evidence type="ECO:0000256" key="4">
    <source>
        <dbReference type="ARBA" id="ARBA00014657"/>
    </source>
</evidence>
<dbReference type="PANTHER" id="PTHR11712">
    <property type="entry name" value="POLYKETIDE SYNTHASE-RELATED"/>
    <property type="match status" value="1"/>
</dbReference>
<dbReference type="UniPathway" id="UPA00094"/>